<feature type="domain" description="Glycoside hydrolase family 3 N-terminal" evidence="7">
    <location>
        <begin position="152"/>
        <end position="496"/>
    </location>
</feature>
<keyword evidence="4" id="KW-0732">Signal</keyword>
<keyword evidence="6" id="KW-0326">Glycosidase</keyword>
<dbReference type="InterPro" id="IPR036962">
    <property type="entry name" value="Glyco_hydro_3_N_sf"/>
</dbReference>
<evidence type="ECO:0000256" key="1">
    <source>
        <dbReference type="ARBA" id="ARBA00000448"/>
    </source>
</evidence>
<dbReference type="InterPro" id="IPR036881">
    <property type="entry name" value="Glyco_hydro_3_C_sf"/>
</dbReference>
<dbReference type="Gene3D" id="3.40.50.1700">
    <property type="entry name" value="Glycoside hydrolase family 3 C-terminal domain"/>
    <property type="match status" value="1"/>
</dbReference>
<reference evidence="9 10" key="1">
    <citation type="submission" date="2018-05" db="EMBL/GenBank/DDBJ databases">
        <title>Genomic Encyclopedia of Archaeal and Bacterial Type Strains, Phase II (KMG-II): from individual species to whole genera.</title>
        <authorList>
            <person name="Goeker M."/>
        </authorList>
    </citation>
    <scope>NUCLEOTIDE SEQUENCE [LARGE SCALE GENOMIC DNA]</scope>
    <source>
        <strain evidence="9 10">DSM 22214</strain>
    </source>
</reference>
<dbReference type="InterPro" id="IPR002772">
    <property type="entry name" value="Glyco_hydro_3_C"/>
</dbReference>
<accession>A0A316DLL5</accession>
<comment type="similarity">
    <text evidence="2">Belongs to the glycosyl hydrolase 3 family.</text>
</comment>
<dbReference type="InterPro" id="IPR001764">
    <property type="entry name" value="Glyco_hydro_3_N"/>
</dbReference>
<dbReference type="GO" id="GO:0009251">
    <property type="term" value="P:glucan catabolic process"/>
    <property type="evidence" value="ECO:0007669"/>
    <property type="project" value="TreeGrafter"/>
</dbReference>
<dbReference type="PANTHER" id="PTHR30620">
    <property type="entry name" value="PERIPLASMIC BETA-GLUCOSIDASE-RELATED"/>
    <property type="match status" value="1"/>
</dbReference>
<dbReference type="EMBL" id="QGGO01000029">
    <property type="protein sequence ID" value="PWK18785.1"/>
    <property type="molecule type" value="Genomic_DNA"/>
</dbReference>
<evidence type="ECO:0000256" key="4">
    <source>
        <dbReference type="ARBA" id="ARBA00022729"/>
    </source>
</evidence>
<evidence type="ECO:0000259" key="8">
    <source>
        <dbReference type="Pfam" id="PF01915"/>
    </source>
</evidence>
<sequence>MYFQRSIIISKSNTYPMTKRIITALILSSCLQPVFAQKKWTETTNGTFNIIKNQGGQTLGYSPNSGIKVLTVSGLAFKDLNKNGKLDKFEDWRLPIDVRAKDLASKLSVQEIAGLMLYSSHQSLPARAGGYFAGTYNGKPYKEGEVDPSDLTDQQKQFLKDDNLRHVLVTTVQSPEVAAKWNNKLQAYCESVGNGIPANNSTDPRHGTKAKAEYDAASGGEISMWPSSLGMAATFKPELVEKFGQVAAAEYRALGITTALSPQVDIATEPRWSRFNGTFGESPALSAEMAQAYCNGFQTSFGAKEIANGWGLGSVNAMVKHWPGGGAGEAGRDAHYANGKFAVYPGNNFDAHLIPFINGAFKLKGKTGMASAVMPYYTISWNQDKKNGENVANNYNKYIINDLLRTKYGYDGVVCTDWLVTGDHKAMDVFIDGKSWGVEKLSLAERHYKVLMAGVDQYGGNNDAKPVMEAYQMGVKEHGEAKMRARMEQSAVRLLRNIFRVGVFENPYLNVEETKATVGKPEFMKAGYEAQLQSIVMLKNQHSTLPIVAKKTVYVPKRFVPASHNFLGMESPASTDYPVSIDIVKKYYNVTDNADEADFALVFIQNPSATIGYDKEDLKNGGNGYIPISLQYGDYTATEARETSIAGGDPMENFTNRSYKNKTAKTSNITDMTLVTETKEKMKGKPVVVSVNTTNPMIFSEIEKNSSTLLLSFGVQDQAILEIVAGKSEPAALLPMQMPADMITVEKQAEDVPYDLKCYKDSEGNSYDFGFGMNWKGIIKDERTVKFKK</sequence>
<evidence type="ECO:0000256" key="3">
    <source>
        <dbReference type="ARBA" id="ARBA00012744"/>
    </source>
</evidence>
<evidence type="ECO:0000259" key="7">
    <source>
        <dbReference type="Pfam" id="PF00933"/>
    </source>
</evidence>
<keyword evidence="5" id="KW-0378">Hydrolase</keyword>
<evidence type="ECO:0000313" key="9">
    <source>
        <dbReference type="EMBL" id="PWK18785.1"/>
    </source>
</evidence>
<proteinExistence type="inferred from homology"/>
<dbReference type="SUPFAM" id="SSF52279">
    <property type="entry name" value="Beta-D-glucan exohydrolase, C-terminal domain"/>
    <property type="match status" value="1"/>
</dbReference>
<evidence type="ECO:0000256" key="6">
    <source>
        <dbReference type="ARBA" id="ARBA00023295"/>
    </source>
</evidence>
<dbReference type="PRINTS" id="PR00133">
    <property type="entry name" value="GLHYDRLASE3"/>
</dbReference>
<dbReference type="Proteomes" id="UP000245489">
    <property type="component" value="Unassembled WGS sequence"/>
</dbReference>
<dbReference type="InterPro" id="IPR017853">
    <property type="entry name" value="GH"/>
</dbReference>
<evidence type="ECO:0000313" key="10">
    <source>
        <dbReference type="Proteomes" id="UP000245489"/>
    </source>
</evidence>
<gene>
    <name evidence="9" type="ORF">LV89_04073</name>
</gene>
<organism evidence="9 10">
    <name type="scientific">Arcicella aurantiaca</name>
    <dbReference type="NCBI Taxonomy" id="591202"/>
    <lineage>
        <taxon>Bacteria</taxon>
        <taxon>Pseudomonadati</taxon>
        <taxon>Bacteroidota</taxon>
        <taxon>Cytophagia</taxon>
        <taxon>Cytophagales</taxon>
        <taxon>Flectobacillaceae</taxon>
        <taxon>Arcicella</taxon>
    </lineage>
</organism>
<dbReference type="GO" id="GO:0008422">
    <property type="term" value="F:beta-glucosidase activity"/>
    <property type="evidence" value="ECO:0007669"/>
    <property type="project" value="UniProtKB-EC"/>
</dbReference>
<keyword evidence="10" id="KW-1185">Reference proteome</keyword>
<dbReference type="Gene3D" id="3.20.20.300">
    <property type="entry name" value="Glycoside hydrolase, family 3, N-terminal domain"/>
    <property type="match status" value="1"/>
</dbReference>
<dbReference type="InterPro" id="IPR051915">
    <property type="entry name" value="Cellulose_Degrad_GH3"/>
</dbReference>
<evidence type="ECO:0000256" key="2">
    <source>
        <dbReference type="ARBA" id="ARBA00005336"/>
    </source>
</evidence>
<comment type="caution">
    <text evidence="9">The sequence shown here is derived from an EMBL/GenBank/DDBJ whole genome shotgun (WGS) entry which is preliminary data.</text>
</comment>
<dbReference type="Pfam" id="PF00933">
    <property type="entry name" value="Glyco_hydro_3"/>
    <property type="match status" value="1"/>
</dbReference>
<comment type="catalytic activity">
    <reaction evidence="1">
        <text>Hydrolysis of terminal, non-reducing beta-D-glucosyl residues with release of beta-D-glucose.</text>
        <dbReference type="EC" id="3.2.1.21"/>
    </reaction>
</comment>
<protein>
    <recommendedName>
        <fullName evidence="3">beta-glucosidase</fullName>
        <ecNumber evidence="3">3.2.1.21</ecNumber>
    </recommendedName>
</protein>
<dbReference type="PANTHER" id="PTHR30620:SF16">
    <property type="entry name" value="LYSOSOMAL BETA GLUCOSIDASE"/>
    <property type="match status" value="1"/>
</dbReference>
<dbReference type="AlphaFoldDB" id="A0A316DLL5"/>
<dbReference type="Pfam" id="PF01915">
    <property type="entry name" value="Glyco_hydro_3_C"/>
    <property type="match status" value="1"/>
</dbReference>
<evidence type="ECO:0000256" key="5">
    <source>
        <dbReference type="ARBA" id="ARBA00022801"/>
    </source>
</evidence>
<dbReference type="SUPFAM" id="SSF51445">
    <property type="entry name" value="(Trans)glycosidases"/>
    <property type="match status" value="1"/>
</dbReference>
<name>A0A316DLL5_9BACT</name>
<feature type="domain" description="Glycoside hydrolase family 3 C-terminal" evidence="8">
    <location>
        <begin position="535"/>
        <end position="774"/>
    </location>
</feature>
<dbReference type="EC" id="3.2.1.21" evidence="3"/>